<dbReference type="AlphaFoldDB" id="A0A7W8ZIS5"/>
<proteinExistence type="predicted"/>
<name>A0A7W8ZIS5_9SPHI</name>
<reference evidence="3 4" key="1">
    <citation type="submission" date="2020-08" db="EMBL/GenBank/DDBJ databases">
        <title>Genomic Encyclopedia of Type Strains, Phase IV (KMG-V): Genome sequencing to study the core and pangenomes of soil and plant-associated prokaryotes.</title>
        <authorList>
            <person name="Whitman W."/>
        </authorList>
    </citation>
    <scope>NUCLEOTIDE SEQUENCE [LARGE SCALE GENOMIC DNA]</scope>
    <source>
        <strain evidence="3 4">S3M1</strain>
    </source>
</reference>
<dbReference type="Pfam" id="PF01648">
    <property type="entry name" value="ACPS"/>
    <property type="match status" value="1"/>
</dbReference>
<evidence type="ECO:0000256" key="1">
    <source>
        <dbReference type="ARBA" id="ARBA00022679"/>
    </source>
</evidence>
<evidence type="ECO:0000313" key="3">
    <source>
        <dbReference type="EMBL" id="MBB5634713.1"/>
    </source>
</evidence>
<dbReference type="InterPro" id="IPR008278">
    <property type="entry name" value="4-PPantetheinyl_Trfase_dom"/>
</dbReference>
<protein>
    <submittedName>
        <fullName evidence="3">Phosphopantetheinyl transferase (Holo-ACP synthase)</fullName>
    </submittedName>
</protein>
<sequence>MIGNDIVDLRKAALESNWQRKGYLTKICTFNEQQLILEAPSPVVMLWLIWTMKEAACKIVQRKTGIRSYVPLSFNCETVQTDSSAAFGKINYLGEVFQIRSEIKKTFIHSIAVSAPEDFEHLQLHYLPRSAAYKEEFNNLSKFYLLAGTPSGLPELTHQLTGQKHAVSISHHGDYLAVVYSDSLLLTD</sequence>
<dbReference type="Gene3D" id="3.90.470.20">
    <property type="entry name" value="4'-phosphopantetheinyl transferase domain"/>
    <property type="match status" value="1"/>
</dbReference>
<dbReference type="EMBL" id="JACHCE010000001">
    <property type="protein sequence ID" value="MBB5634713.1"/>
    <property type="molecule type" value="Genomic_DNA"/>
</dbReference>
<keyword evidence="1 3" id="KW-0808">Transferase</keyword>
<dbReference type="GO" id="GO:0000287">
    <property type="term" value="F:magnesium ion binding"/>
    <property type="evidence" value="ECO:0007669"/>
    <property type="project" value="InterPro"/>
</dbReference>
<accession>A0A7W8ZIS5</accession>
<dbReference type="SUPFAM" id="SSF56214">
    <property type="entry name" value="4'-phosphopantetheinyl transferase"/>
    <property type="match status" value="1"/>
</dbReference>
<dbReference type="Proteomes" id="UP000537204">
    <property type="component" value="Unassembled WGS sequence"/>
</dbReference>
<gene>
    <name evidence="3" type="ORF">HDE68_000598</name>
</gene>
<evidence type="ECO:0000259" key="2">
    <source>
        <dbReference type="Pfam" id="PF01648"/>
    </source>
</evidence>
<evidence type="ECO:0000313" key="4">
    <source>
        <dbReference type="Proteomes" id="UP000537204"/>
    </source>
</evidence>
<dbReference type="GO" id="GO:0008897">
    <property type="term" value="F:holo-[acyl-carrier-protein] synthase activity"/>
    <property type="evidence" value="ECO:0007669"/>
    <property type="project" value="InterPro"/>
</dbReference>
<feature type="domain" description="4'-phosphopantetheinyl transferase" evidence="2">
    <location>
        <begin position="2"/>
        <end position="100"/>
    </location>
</feature>
<comment type="caution">
    <text evidence="3">The sequence shown here is derived from an EMBL/GenBank/DDBJ whole genome shotgun (WGS) entry which is preliminary data.</text>
</comment>
<dbReference type="InterPro" id="IPR037143">
    <property type="entry name" value="4-PPantetheinyl_Trfase_dom_sf"/>
</dbReference>
<dbReference type="RefSeq" id="WP_183878748.1">
    <property type="nucleotide sequence ID" value="NZ_JACHCD010000002.1"/>
</dbReference>
<organism evidence="3 4">
    <name type="scientific">Pedobacter cryoconitis</name>
    <dbReference type="NCBI Taxonomy" id="188932"/>
    <lineage>
        <taxon>Bacteria</taxon>
        <taxon>Pseudomonadati</taxon>
        <taxon>Bacteroidota</taxon>
        <taxon>Sphingobacteriia</taxon>
        <taxon>Sphingobacteriales</taxon>
        <taxon>Sphingobacteriaceae</taxon>
        <taxon>Pedobacter</taxon>
    </lineage>
</organism>